<dbReference type="PROSITE" id="PS50011">
    <property type="entry name" value="PROTEIN_KINASE_DOM"/>
    <property type="match status" value="1"/>
</dbReference>
<feature type="binding site" evidence="9">
    <location>
        <position position="280"/>
    </location>
    <ligand>
        <name>ATP</name>
        <dbReference type="ChEBI" id="CHEBI:30616"/>
    </ligand>
</feature>
<evidence type="ECO:0000313" key="12">
    <source>
        <dbReference type="EMBL" id="KAG6424661.1"/>
    </source>
</evidence>
<evidence type="ECO:0000256" key="9">
    <source>
        <dbReference type="PROSITE-ProRule" id="PRU10141"/>
    </source>
</evidence>
<evidence type="ECO:0000259" key="11">
    <source>
        <dbReference type="PROSITE" id="PS50011"/>
    </source>
</evidence>
<dbReference type="InterPro" id="IPR017441">
    <property type="entry name" value="Protein_kinase_ATP_BS"/>
</dbReference>
<evidence type="ECO:0000256" key="8">
    <source>
        <dbReference type="ARBA" id="ARBA00048329"/>
    </source>
</evidence>
<feature type="compositionally biased region" description="Basic and acidic residues" evidence="10">
    <location>
        <begin position="85"/>
        <end position="94"/>
    </location>
</feature>
<feature type="compositionally biased region" description="Basic and acidic residues" evidence="10">
    <location>
        <begin position="105"/>
        <end position="119"/>
    </location>
</feature>
<reference evidence="12" key="1">
    <citation type="submission" date="2018-01" db="EMBL/GenBank/DDBJ databases">
        <authorList>
            <person name="Mao J.F."/>
        </authorList>
    </citation>
    <scope>NUCLEOTIDE SEQUENCE</scope>
    <source>
        <strain evidence="12">Huo1</strain>
        <tissue evidence="12">Leaf</tissue>
    </source>
</reference>
<evidence type="ECO:0000256" key="7">
    <source>
        <dbReference type="ARBA" id="ARBA00047559"/>
    </source>
</evidence>
<protein>
    <recommendedName>
        <fullName evidence="2">mitogen-activated protein kinase kinase kinase</fullName>
        <ecNumber evidence="2">2.7.11.25</ecNumber>
    </recommendedName>
</protein>
<dbReference type="GO" id="GO:0005737">
    <property type="term" value="C:cytoplasm"/>
    <property type="evidence" value="ECO:0007669"/>
    <property type="project" value="TreeGrafter"/>
</dbReference>
<evidence type="ECO:0000256" key="2">
    <source>
        <dbReference type="ARBA" id="ARBA00012406"/>
    </source>
</evidence>
<keyword evidence="5" id="KW-0418">Kinase</keyword>
<dbReference type="EC" id="2.7.11.25" evidence="2"/>
<keyword evidence="6 9" id="KW-0067">ATP-binding</keyword>
<evidence type="ECO:0000313" key="13">
    <source>
        <dbReference type="Proteomes" id="UP000298416"/>
    </source>
</evidence>
<dbReference type="EMBL" id="PNBA02000005">
    <property type="protein sequence ID" value="KAG6424661.1"/>
    <property type="molecule type" value="Genomic_DNA"/>
</dbReference>
<dbReference type="PROSITE" id="PS00107">
    <property type="entry name" value="PROTEIN_KINASE_ATP"/>
    <property type="match status" value="1"/>
</dbReference>
<dbReference type="Gene3D" id="1.10.510.10">
    <property type="entry name" value="Transferase(Phosphotransferase) domain 1"/>
    <property type="match status" value="1"/>
</dbReference>
<accession>A0A8X9A1S8</accession>
<sequence length="599" mass="66712">MPNWWHGAHTSIPKPQSCDDSAIPSANGKPSFFSSRRQRIITRAKKLLQPLDAPSPEKYRNHSSRAAPPTSLLPLPLPLPLPELHVPRESKHDSCSVPLPSPDVVKARERETAEDDGVHTRKHLGRNSPERKNSNVTSFEGYGSAPCSPYSSTELSPARNDMWGAYYPTPQAAMFQVWLAPEIPLNPHHKHSASLDASPLPSPIVTPGHRLPLPPLSPVRDLTGASQSTPIPLHVAKHEFAHTLEPIKSKWQKGKLIGRGTFGSVYVASNRETGALCAMKEVDILPDDSKSAECIRQLEQEIKVLSRLKHPNIVQYYGSEVIGDKFHIYLEYVHPGSINRFINDHCGAITESVVRNFTRHILFGLAYLHAKKTIHRDIKGANLLVDACGVVKLADFGMAKHIKLDLADEWTNSEPVPEGKSILDGPRGRLRLICRIDEYKLLQTTMQTDASWDMALAVDIWSLGCTIIEMMNGKPPWSEYEGAAALFKVLKETPPLPQTMSAEGKDFLQCCFRRNPADRPTATNLLDHPFVNYSNTSTQSTKDSVQFLKDRSCYQSEPDKLVESEYNITNKEKPLNNNLSLAGYQSFAPMSIPISKYPI</sequence>
<dbReference type="InterPro" id="IPR011009">
    <property type="entry name" value="Kinase-like_dom_sf"/>
</dbReference>
<dbReference type="Pfam" id="PF00069">
    <property type="entry name" value="Pkinase"/>
    <property type="match status" value="2"/>
</dbReference>
<dbReference type="AlphaFoldDB" id="A0A8X9A1S8"/>
<feature type="region of interest" description="Disordered" evidence="10">
    <location>
        <begin position="1"/>
        <end position="154"/>
    </location>
</feature>
<evidence type="ECO:0000256" key="1">
    <source>
        <dbReference type="ARBA" id="ARBA00006529"/>
    </source>
</evidence>
<reference evidence="12" key="2">
    <citation type="submission" date="2020-08" db="EMBL/GenBank/DDBJ databases">
        <title>Plant Genome Project.</title>
        <authorList>
            <person name="Zhang R.-G."/>
        </authorList>
    </citation>
    <scope>NUCLEOTIDE SEQUENCE</scope>
    <source>
        <strain evidence="12">Huo1</strain>
        <tissue evidence="12">Leaf</tissue>
    </source>
</reference>
<keyword evidence="4 9" id="KW-0547">Nucleotide-binding</keyword>
<dbReference type="PANTHER" id="PTHR48016">
    <property type="entry name" value="MAP KINASE KINASE KINASE SSK2-RELATED-RELATED"/>
    <property type="match status" value="1"/>
</dbReference>
<feature type="domain" description="Protein kinase" evidence="11">
    <location>
        <begin position="251"/>
        <end position="531"/>
    </location>
</feature>
<keyword evidence="13" id="KW-1185">Reference proteome</keyword>
<dbReference type="SUPFAM" id="SSF56112">
    <property type="entry name" value="Protein kinase-like (PK-like)"/>
    <property type="match status" value="1"/>
</dbReference>
<keyword evidence="3" id="KW-0808">Transferase</keyword>
<organism evidence="12">
    <name type="scientific">Salvia splendens</name>
    <name type="common">Scarlet sage</name>
    <dbReference type="NCBI Taxonomy" id="180675"/>
    <lineage>
        <taxon>Eukaryota</taxon>
        <taxon>Viridiplantae</taxon>
        <taxon>Streptophyta</taxon>
        <taxon>Embryophyta</taxon>
        <taxon>Tracheophyta</taxon>
        <taxon>Spermatophyta</taxon>
        <taxon>Magnoliopsida</taxon>
        <taxon>eudicotyledons</taxon>
        <taxon>Gunneridae</taxon>
        <taxon>Pentapetalae</taxon>
        <taxon>asterids</taxon>
        <taxon>lamiids</taxon>
        <taxon>Lamiales</taxon>
        <taxon>Lamiaceae</taxon>
        <taxon>Nepetoideae</taxon>
        <taxon>Mentheae</taxon>
        <taxon>Salviinae</taxon>
        <taxon>Salvia</taxon>
        <taxon>Salvia subgen. Calosphace</taxon>
        <taxon>core Calosphace</taxon>
    </lineage>
</organism>
<dbReference type="InterPro" id="IPR050538">
    <property type="entry name" value="MAP_kinase_kinase_kinase"/>
</dbReference>
<dbReference type="InterPro" id="IPR000719">
    <property type="entry name" value="Prot_kinase_dom"/>
</dbReference>
<comment type="catalytic activity">
    <reaction evidence="7">
        <text>L-threonyl-[protein] + ATP = O-phospho-L-threonyl-[protein] + ADP + H(+)</text>
        <dbReference type="Rhea" id="RHEA:46608"/>
        <dbReference type="Rhea" id="RHEA-COMP:11060"/>
        <dbReference type="Rhea" id="RHEA-COMP:11605"/>
        <dbReference type="ChEBI" id="CHEBI:15378"/>
        <dbReference type="ChEBI" id="CHEBI:30013"/>
        <dbReference type="ChEBI" id="CHEBI:30616"/>
        <dbReference type="ChEBI" id="CHEBI:61977"/>
        <dbReference type="ChEBI" id="CHEBI:456216"/>
        <dbReference type="EC" id="2.7.11.25"/>
    </reaction>
</comment>
<comment type="similarity">
    <text evidence="1">Belongs to the protein kinase superfamily. STE Ser/Thr protein kinase family. MAP kinase kinase kinase subfamily.</text>
</comment>
<dbReference type="SMART" id="SM00220">
    <property type="entry name" value="S_TKc"/>
    <property type="match status" value="1"/>
</dbReference>
<feature type="compositionally biased region" description="Basic residues" evidence="10">
    <location>
        <begin position="36"/>
        <end position="46"/>
    </location>
</feature>
<dbReference type="GO" id="GO:0005524">
    <property type="term" value="F:ATP binding"/>
    <property type="evidence" value="ECO:0007669"/>
    <property type="project" value="UniProtKB-UniRule"/>
</dbReference>
<comment type="catalytic activity">
    <reaction evidence="8">
        <text>L-seryl-[protein] + ATP = O-phospho-L-seryl-[protein] + ADP + H(+)</text>
        <dbReference type="Rhea" id="RHEA:17989"/>
        <dbReference type="Rhea" id="RHEA-COMP:9863"/>
        <dbReference type="Rhea" id="RHEA-COMP:11604"/>
        <dbReference type="ChEBI" id="CHEBI:15378"/>
        <dbReference type="ChEBI" id="CHEBI:29999"/>
        <dbReference type="ChEBI" id="CHEBI:30616"/>
        <dbReference type="ChEBI" id="CHEBI:83421"/>
        <dbReference type="ChEBI" id="CHEBI:456216"/>
        <dbReference type="EC" id="2.7.11.25"/>
    </reaction>
</comment>
<evidence type="ECO:0000256" key="5">
    <source>
        <dbReference type="ARBA" id="ARBA00022777"/>
    </source>
</evidence>
<dbReference type="GO" id="GO:0004709">
    <property type="term" value="F:MAP kinase kinase kinase activity"/>
    <property type="evidence" value="ECO:0007669"/>
    <property type="project" value="UniProtKB-EC"/>
</dbReference>
<name>A0A8X9A1S8_SALSN</name>
<evidence type="ECO:0000256" key="10">
    <source>
        <dbReference type="SAM" id="MobiDB-lite"/>
    </source>
</evidence>
<comment type="caution">
    <text evidence="12">The sequence shown here is derived from an EMBL/GenBank/DDBJ whole genome shotgun (WGS) entry which is preliminary data.</text>
</comment>
<proteinExistence type="inferred from homology"/>
<evidence type="ECO:0000256" key="6">
    <source>
        <dbReference type="ARBA" id="ARBA00022840"/>
    </source>
</evidence>
<evidence type="ECO:0000256" key="3">
    <source>
        <dbReference type="ARBA" id="ARBA00022679"/>
    </source>
</evidence>
<evidence type="ECO:0000256" key="4">
    <source>
        <dbReference type="ARBA" id="ARBA00022741"/>
    </source>
</evidence>
<dbReference type="PANTHER" id="PTHR48016:SF5">
    <property type="entry name" value="MITOGEN-ACTIVATED PROTEIN KINASE KINASE KINASE 5"/>
    <property type="match status" value="1"/>
</dbReference>
<gene>
    <name evidence="12" type="ORF">SASPL_115081</name>
</gene>
<dbReference type="Proteomes" id="UP000298416">
    <property type="component" value="Unassembled WGS sequence"/>
</dbReference>